<evidence type="ECO:0000313" key="1">
    <source>
        <dbReference type="EMBL" id="SEO01283.1"/>
    </source>
</evidence>
<protein>
    <recommendedName>
        <fullName evidence="3">Butirosin biosynthesis protein H, N-terminal</fullName>
    </recommendedName>
</protein>
<dbReference type="AlphaFoldDB" id="A0A1H8L845"/>
<keyword evidence="2" id="KW-1185">Reference proteome</keyword>
<accession>A0A1H8L845</accession>
<evidence type="ECO:0008006" key="3">
    <source>
        <dbReference type="Google" id="ProtNLM"/>
    </source>
</evidence>
<dbReference type="EMBL" id="FODJ01000003">
    <property type="protein sequence ID" value="SEO01283.1"/>
    <property type="molecule type" value="Genomic_DNA"/>
</dbReference>
<name>A0A1H8L845_9BACI</name>
<dbReference type="OrthoDB" id="2066452at2"/>
<dbReference type="STRING" id="872970.SAMN04488134_103117"/>
<proteinExistence type="predicted"/>
<evidence type="ECO:0000313" key="2">
    <source>
        <dbReference type="Proteomes" id="UP000199300"/>
    </source>
</evidence>
<organism evidence="1 2">
    <name type="scientific">Amphibacillus marinus</name>
    <dbReference type="NCBI Taxonomy" id="872970"/>
    <lineage>
        <taxon>Bacteria</taxon>
        <taxon>Bacillati</taxon>
        <taxon>Bacillota</taxon>
        <taxon>Bacilli</taxon>
        <taxon>Bacillales</taxon>
        <taxon>Bacillaceae</taxon>
        <taxon>Amphibacillus</taxon>
    </lineage>
</organism>
<sequence length="360" mass="41151">MNIKQSNNILPNLHPIAREEHGENYWFNGCAGYLMECLGEKDFDYWFFAGLTGDNFTQIYSKDYFRGNSALDYLISEKNKHEIVELIFSNCGYASTFVPLKQILSNREMYVQMVMSYIDKGVPVILNDYGKNPHGRFSWGVLVGYADFGKTLLYTGADASEPDSISLEDLLPKNYAEEDEYCHGWVFVGEKLEEKELAKIYRNRILSLPDLFAIENEKFVLGANAFRTWADKIDSGFFEQVQAVNFDNWALHTVYVCCLATNSGGCKGFLEQALELNPDMDFIGEIIDIYTETGQYWNNDYGTDLEAIGGGFNITLEALQNKENRPKIVSKLHDFAICMDEVVSLINKFKTANQRRNYDI</sequence>
<gene>
    <name evidence="1" type="ORF">SAMN04488134_103117</name>
</gene>
<reference evidence="1 2" key="1">
    <citation type="submission" date="2016-10" db="EMBL/GenBank/DDBJ databases">
        <authorList>
            <person name="de Groot N.N."/>
        </authorList>
    </citation>
    <scope>NUCLEOTIDE SEQUENCE [LARGE SCALE GENOMIC DNA]</scope>
    <source>
        <strain evidence="1 2">CGMCC 1.10434</strain>
    </source>
</reference>
<dbReference type="Proteomes" id="UP000199300">
    <property type="component" value="Unassembled WGS sequence"/>
</dbReference>
<dbReference type="RefSeq" id="WP_091495916.1">
    <property type="nucleotide sequence ID" value="NZ_FODJ01000003.1"/>
</dbReference>